<keyword evidence="2" id="KW-0092">Biotin</keyword>
<evidence type="ECO:0000256" key="2">
    <source>
        <dbReference type="ARBA" id="ARBA00023267"/>
    </source>
</evidence>
<evidence type="ECO:0000256" key="4">
    <source>
        <dbReference type="ARBA" id="ARBA00047846"/>
    </source>
</evidence>
<keyword evidence="1 6" id="KW-0436">Ligase</keyword>
<dbReference type="Pfam" id="PF02237">
    <property type="entry name" value="BPL_C"/>
    <property type="match status" value="1"/>
</dbReference>
<dbReference type="PANTHER" id="PTHR12835:SF5">
    <property type="entry name" value="BIOTIN--PROTEIN LIGASE"/>
    <property type="match status" value="1"/>
</dbReference>
<dbReference type="Gene3D" id="2.30.30.100">
    <property type="match status" value="1"/>
</dbReference>
<reference evidence="6 7" key="1">
    <citation type="submission" date="2021-05" db="EMBL/GenBank/DDBJ databases">
        <title>A Polyphasic approach of four new species of the genus Ohtaekwangia: Ohtaekwangia histidinii sp. nov., Ohtaekwangia cretensis sp. nov., Ohtaekwangia indiensis sp. nov., Ohtaekwangia reichenbachii sp. nov. from diverse environment.</title>
        <authorList>
            <person name="Octaviana S."/>
        </authorList>
    </citation>
    <scope>NUCLEOTIDE SEQUENCE [LARGE SCALE GENOMIC DNA]</scope>
    <source>
        <strain evidence="6 7">PWU37</strain>
    </source>
</reference>
<dbReference type="EMBL" id="JAHESC010000004">
    <property type="protein sequence ID" value="MBT1685755.1"/>
    <property type="molecule type" value="Genomic_DNA"/>
</dbReference>
<dbReference type="PANTHER" id="PTHR12835">
    <property type="entry name" value="BIOTIN PROTEIN LIGASE"/>
    <property type="match status" value="1"/>
</dbReference>
<dbReference type="NCBIfam" id="TIGR00121">
    <property type="entry name" value="birA_ligase"/>
    <property type="match status" value="1"/>
</dbReference>
<sequence>MYKIPANTLFIGKNLVFMPECHSTNTHALQLCQEPSTPEGTLVITDNQTAGRGQMGNSWEAHAGQNLTFSFILKPAFLRPHEQYSLNMAISLGLYDFLSAFLQQPVHIKWPNDLLADDRKVCGILIENSIQGSTLAHAVVGIGLNVNQANFSSPRAGSLRTVSGQAYALQDVLDTLLVALEQRYLALRQGKTAQLKKDYERALFGLDEVRPFKAGGEEFEGTVKGIDEAGRLLLETAAGMRAFALKEIEFVY</sequence>
<dbReference type="EC" id="6.3.4.15" evidence="3"/>
<dbReference type="InterPro" id="IPR003142">
    <property type="entry name" value="BPL_C"/>
</dbReference>
<accession>A0AAP2D825</accession>
<dbReference type="SUPFAM" id="SSF55681">
    <property type="entry name" value="Class II aaRS and biotin synthetases"/>
    <property type="match status" value="1"/>
</dbReference>
<dbReference type="Proteomes" id="UP001319180">
    <property type="component" value="Unassembled WGS sequence"/>
</dbReference>
<dbReference type="PROSITE" id="PS51733">
    <property type="entry name" value="BPL_LPL_CATALYTIC"/>
    <property type="match status" value="1"/>
</dbReference>
<comment type="catalytic activity">
    <reaction evidence="4">
        <text>biotin + L-lysyl-[protein] + ATP = N(6)-biotinyl-L-lysyl-[protein] + AMP + diphosphate + H(+)</text>
        <dbReference type="Rhea" id="RHEA:11756"/>
        <dbReference type="Rhea" id="RHEA-COMP:9752"/>
        <dbReference type="Rhea" id="RHEA-COMP:10505"/>
        <dbReference type="ChEBI" id="CHEBI:15378"/>
        <dbReference type="ChEBI" id="CHEBI:29969"/>
        <dbReference type="ChEBI" id="CHEBI:30616"/>
        <dbReference type="ChEBI" id="CHEBI:33019"/>
        <dbReference type="ChEBI" id="CHEBI:57586"/>
        <dbReference type="ChEBI" id="CHEBI:83144"/>
        <dbReference type="ChEBI" id="CHEBI:456215"/>
        <dbReference type="EC" id="6.3.4.15"/>
    </reaction>
</comment>
<evidence type="ECO:0000256" key="3">
    <source>
        <dbReference type="ARBA" id="ARBA00024227"/>
    </source>
</evidence>
<organism evidence="6 7">
    <name type="scientific">Dawidia soli</name>
    <dbReference type="NCBI Taxonomy" id="2782352"/>
    <lineage>
        <taxon>Bacteria</taxon>
        <taxon>Pseudomonadati</taxon>
        <taxon>Bacteroidota</taxon>
        <taxon>Cytophagia</taxon>
        <taxon>Cytophagales</taxon>
        <taxon>Chryseotaleaceae</taxon>
        <taxon>Dawidia</taxon>
    </lineage>
</organism>
<name>A0AAP2D825_9BACT</name>
<dbReference type="InterPro" id="IPR045864">
    <property type="entry name" value="aa-tRNA-synth_II/BPL/LPL"/>
</dbReference>
<feature type="domain" description="BPL/LPL catalytic" evidence="5">
    <location>
        <begin position="16"/>
        <end position="188"/>
    </location>
</feature>
<dbReference type="CDD" id="cd16442">
    <property type="entry name" value="BPL"/>
    <property type="match status" value="1"/>
</dbReference>
<dbReference type="AlphaFoldDB" id="A0AAP2D825"/>
<evidence type="ECO:0000313" key="7">
    <source>
        <dbReference type="Proteomes" id="UP001319180"/>
    </source>
</evidence>
<dbReference type="GO" id="GO:0005737">
    <property type="term" value="C:cytoplasm"/>
    <property type="evidence" value="ECO:0007669"/>
    <property type="project" value="TreeGrafter"/>
</dbReference>
<dbReference type="InterPro" id="IPR004408">
    <property type="entry name" value="Biotin_CoA_COase_ligase"/>
</dbReference>
<dbReference type="Pfam" id="PF03099">
    <property type="entry name" value="BPL_LplA_LipB"/>
    <property type="match status" value="1"/>
</dbReference>
<dbReference type="Gene3D" id="3.30.930.10">
    <property type="entry name" value="Bira Bifunctional Protein, Domain 2"/>
    <property type="match status" value="1"/>
</dbReference>
<evidence type="ECO:0000313" key="6">
    <source>
        <dbReference type="EMBL" id="MBT1685755.1"/>
    </source>
</evidence>
<proteinExistence type="predicted"/>
<keyword evidence="7" id="KW-1185">Reference proteome</keyword>
<evidence type="ECO:0000256" key="1">
    <source>
        <dbReference type="ARBA" id="ARBA00022598"/>
    </source>
</evidence>
<protein>
    <recommendedName>
        <fullName evidence="3">biotin--[biotin carboxyl-carrier protein] ligase</fullName>
        <ecNumber evidence="3">6.3.4.15</ecNumber>
    </recommendedName>
</protein>
<gene>
    <name evidence="6" type="ORF">KK078_04270</name>
</gene>
<comment type="caution">
    <text evidence="6">The sequence shown here is derived from an EMBL/GenBank/DDBJ whole genome shotgun (WGS) entry which is preliminary data.</text>
</comment>
<dbReference type="RefSeq" id="WP_254089007.1">
    <property type="nucleotide sequence ID" value="NZ_JAHESC010000004.1"/>
</dbReference>
<dbReference type="GO" id="GO:0004077">
    <property type="term" value="F:biotin--[biotin carboxyl-carrier protein] ligase activity"/>
    <property type="evidence" value="ECO:0007669"/>
    <property type="project" value="UniProtKB-EC"/>
</dbReference>
<evidence type="ECO:0000259" key="5">
    <source>
        <dbReference type="PROSITE" id="PS51733"/>
    </source>
</evidence>
<dbReference type="InterPro" id="IPR004143">
    <property type="entry name" value="BPL_LPL_catalytic"/>
</dbReference>